<name>A0A844F868_CLOSV</name>
<evidence type="ECO:0000313" key="1">
    <source>
        <dbReference type="EMBL" id="MSS41983.1"/>
    </source>
</evidence>
<gene>
    <name evidence="1" type="ORF">FYJ37_17180</name>
</gene>
<protein>
    <recommendedName>
        <fullName evidence="3">Carrier domain-containing protein</fullName>
    </recommendedName>
</protein>
<dbReference type="AlphaFoldDB" id="A0A844F868"/>
<accession>A0A844F868</accession>
<evidence type="ECO:0000313" key="2">
    <source>
        <dbReference type="Proteomes" id="UP000462363"/>
    </source>
</evidence>
<organism evidence="1 2">
    <name type="scientific">Clostridium scindens (strain JCM 10418 / VPI 12708)</name>
    <dbReference type="NCBI Taxonomy" id="29347"/>
    <lineage>
        <taxon>Bacteria</taxon>
        <taxon>Bacillati</taxon>
        <taxon>Bacillota</taxon>
        <taxon>Clostridia</taxon>
        <taxon>Lachnospirales</taxon>
        <taxon>Lachnospiraceae</taxon>
    </lineage>
</organism>
<evidence type="ECO:0008006" key="3">
    <source>
        <dbReference type="Google" id="ProtNLM"/>
    </source>
</evidence>
<proteinExistence type="predicted"/>
<dbReference type="EMBL" id="VUMB01000067">
    <property type="protein sequence ID" value="MSS41983.1"/>
    <property type="molecule type" value="Genomic_DNA"/>
</dbReference>
<reference evidence="1 2" key="1">
    <citation type="submission" date="2019-08" db="EMBL/GenBank/DDBJ databases">
        <title>In-depth cultivation of the pig gut microbiome towards novel bacterial diversity and tailored functional studies.</title>
        <authorList>
            <person name="Wylensek D."/>
            <person name="Hitch T.C.A."/>
            <person name="Clavel T."/>
        </authorList>
    </citation>
    <scope>NUCLEOTIDE SEQUENCE [LARGE SCALE GENOMIC DNA]</scope>
    <source>
        <strain evidence="1 2">BL-389-WT-3D</strain>
    </source>
</reference>
<dbReference type="InterPro" id="IPR036736">
    <property type="entry name" value="ACP-like_sf"/>
</dbReference>
<dbReference type="Proteomes" id="UP000462363">
    <property type="component" value="Unassembled WGS sequence"/>
</dbReference>
<dbReference type="Gene3D" id="1.10.1200.10">
    <property type="entry name" value="ACP-like"/>
    <property type="match status" value="1"/>
</dbReference>
<comment type="caution">
    <text evidence="1">The sequence shown here is derived from an EMBL/GenBank/DDBJ whole genome shotgun (WGS) entry which is preliminary data.</text>
</comment>
<dbReference type="RefSeq" id="WP_154322289.1">
    <property type="nucleotide sequence ID" value="NZ_CP045695.1"/>
</dbReference>
<sequence>MKTIIEQFDDIMAHRSGIDFSVHEELKEVPLLGEVINLPVRELLLIFFDIERVFDFKIPEEDVLNNGFTTYNNILNIIEKYMNNRKTNILRNKCFS</sequence>